<feature type="transmembrane region" description="Helical" evidence="1">
    <location>
        <begin position="157"/>
        <end position="182"/>
    </location>
</feature>
<dbReference type="AlphaFoldDB" id="A0A9W8IZA8"/>
<dbReference type="EMBL" id="JANBPK010001081">
    <property type="protein sequence ID" value="KAJ2926126.1"/>
    <property type="molecule type" value="Genomic_DNA"/>
</dbReference>
<comment type="caution">
    <text evidence="2">The sequence shown here is derived from an EMBL/GenBank/DDBJ whole genome shotgun (WGS) entry which is preliminary data.</text>
</comment>
<name>A0A9W8IZA8_9AGAR</name>
<keyword evidence="1" id="KW-0472">Membrane</keyword>
<dbReference type="Proteomes" id="UP001140091">
    <property type="component" value="Unassembled WGS sequence"/>
</dbReference>
<dbReference type="PANTHER" id="PTHR40465">
    <property type="entry name" value="CHROMOSOME 1, WHOLE GENOME SHOTGUN SEQUENCE"/>
    <property type="match status" value="1"/>
</dbReference>
<dbReference type="PANTHER" id="PTHR40465:SF1">
    <property type="entry name" value="DUF6534 DOMAIN-CONTAINING PROTEIN"/>
    <property type="match status" value="1"/>
</dbReference>
<feature type="transmembrane region" description="Helical" evidence="1">
    <location>
        <begin position="119"/>
        <end position="145"/>
    </location>
</feature>
<feature type="transmembrane region" description="Helical" evidence="1">
    <location>
        <begin position="86"/>
        <end position="107"/>
    </location>
</feature>
<proteinExistence type="predicted"/>
<accession>A0A9W8IZA8</accession>
<organism evidence="2 3">
    <name type="scientific">Candolleomyces eurysporus</name>
    <dbReference type="NCBI Taxonomy" id="2828524"/>
    <lineage>
        <taxon>Eukaryota</taxon>
        <taxon>Fungi</taxon>
        <taxon>Dikarya</taxon>
        <taxon>Basidiomycota</taxon>
        <taxon>Agaricomycotina</taxon>
        <taxon>Agaricomycetes</taxon>
        <taxon>Agaricomycetidae</taxon>
        <taxon>Agaricales</taxon>
        <taxon>Agaricineae</taxon>
        <taxon>Psathyrellaceae</taxon>
        <taxon>Candolleomyces</taxon>
    </lineage>
</organism>
<feature type="transmembrane region" description="Helical" evidence="1">
    <location>
        <begin position="230"/>
        <end position="257"/>
    </location>
</feature>
<evidence type="ECO:0000256" key="1">
    <source>
        <dbReference type="SAM" id="Phobius"/>
    </source>
</evidence>
<protein>
    <submittedName>
        <fullName evidence="2">Uncharacterized protein</fullName>
    </submittedName>
</protein>
<keyword evidence="1" id="KW-0812">Transmembrane</keyword>
<dbReference type="OrthoDB" id="3231781at2759"/>
<keyword evidence="1" id="KW-1133">Transmembrane helix</keyword>
<gene>
    <name evidence="2" type="ORF">H1R20_g10963</name>
</gene>
<feature type="non-terminal residue" evidence="2">
    <location>
        <position position="272"/>
    </location>
</feature>
<reference evidence="2" key="1">
    <citation type="submission" date="2022-06" db="EMBL/GenBank/DDBJ databases">
        <title>Genome Sequence of Candolleomyces eurysporus.</title>
        <authorList>
            <person name="Buettner E."/>
        </authorList>
    </citation>
    <scope>NUCLEOTIDE SEQUENCE</scope>
    <source>
        <strain evidence="2">VTCC 930004</strain>
    </source>
</reference>
<evidence type="ECO:0000313" key="3">
    <source>
        <dbReference type="Proteomes" id="UP001140091"/>
    </source>
</evidence>
<evidence type="ECO:0000313" key="2">
    <source>
        <dbReference type="EMBL" id="KAJ2926126.1"/>
    </source>
</evidence>
<sequence length="272" mass="31106">MVQVTVQNTLGAVQIGTTFAVFLFGIVTLQYHHYSQLFEDDRRAFKLLAGIIWFLELLHTICIVGETYRGTIVFYGNLLAYQRYPFMGAATMLGGLITMLIHLFFSLRVWKVLPNPFRYIGGLTGLAATVRGIASVYLAIRVILAKTLQEYREVNGWLIRTLLLSGAIIDVVIALSMLWFLISKRERDLHLVIRLVDHLVAYTIRMYRFLVPCMEIYSKGVGRNWSSYEVLLAALSVLITFQIMPETFVWVGIYVVLAKRELLFKPRCLLNA</sequence>
<feature type="transmembrane region" description="Helical" evidence="1">
    <location>
        <begin position="44"/>
        <end position="66"/>
    </location>
</feature>
<feature type="transmembrane region" description="Helical" evidence="1">
    <location>
        <begin position="12"/>
        <end position="32"/>
    </location>
</feature>
<keyword evidence="3" id="KW-1185">Reference proteome</keyword>